<dbReference type="GO" id="GO:0008081">
    <property type="term" value="F:phosphoric diester hydrolase activity"/>
    <property type="evidence" value="ECO:0007669"/>
    <property type="project" value="InterPro"/>
</dbReference>
<dbReference type="Gene3D" id="3.20.20.190">
    <property type="entry name" value="Phosphatidylinositol (PI) phosphodiesterase"/>
    <property type="match status" value="1"/>
</dbReference>
<proteinExistence type="predicted"/>
<protein>
    <submittedName>
        <fullName evidence="5">S-layer homology domain-containing protein</fullName>
    </submittedName>
</protein>
<keyword evidence="6" id="KW-1185">Reference proteome</keyword>
<dbReference type="Pfam" id="PF03009">
    <property type="entry name" value="GDPD"/>
    <property type="match status" value="1"/>
</dbReference>
<dbReference type="PANTHER" id="PTHR46211:SF1">
    <property type="entry name" value="GLYCEROPHOSPHODIESTER PHOSPHODIESTERASE, CYTOPLASMIC"/>
    <property type="match status" value="1"/>
</dbReference>
<dbReference type="Proteomes" id="UP000661435">
    <property type="component" value="Unassembled WGS sequence"/>
</dbReference>
<accession>A0A8J6MEL9</accession>
<feature type="domain" description="SLH" evidence="3">
    <location>
        <begin position="1265"/>
        <end position="1322"/>
    </location>
</feature>
<dbReference type="InterPro" id="IPR018247">
    <property type="entry name" value="EF_Hand_1_Ca_BS"/>
</dbReference>
<evidence type="ECO:0000259" key="3">
    <source>
        <dbReference type="PROSITE" id="PS51272"/>
    </source>
</evidence>
<dbReference type="Pfam" id="PF18998">
    <property type="entry name" value="Flg_new_2"/>
    <property type="match status" value="1"/>
</dbReference>
<dbReference type="Gene3D" id="2.60.120.560">
    <property type="entry name" value="Exo-inulinase, domain 1"/>
    <property type="match status" value="1"/>
</dbReference>
<sequence>MQDTINGSAFTLEMVVDDYILYGNSFGTLLSSENDSFSVFHRASNGVWEFKNGNNQNRPKLNDAAALLQGSTVSIVFTAGAESTVYVNGEAAASWTPAGVIGASGWMRLGHDDDTRKFEAVFRSVRLYDRALSQEEVQANYACDALERSGSLDASFQEQASGTALDLSFENGSAQVPFSLTGQGSCTITAAWDGGSCSAALTLRSREAEAAADAEAARTAADLLRYNLLAADEGQDQQAAAAAAELLAGSDFLARGGHVNAAWDGESGRYDLTLTLNAALQTLSITPNRVVYTQTFDGVAEGQLPQGWSLTAAGSVDASVTGGALRLGADGDDSGTSRLLTPVTAGSGENVDFIFEADLRFAGASQAGRWAGLMFGYQNAGSWWQTISRISASSGGVELAQWSSGWNVVSTGSFTQDFDPDTVYTFRTECARGVVRQYINDVLILTTPFSGLSAGRFGFSDRGVELYIDNVSLQVTPGTQGRANYQADLYAPDTAITSPAAVVYDAGNDALAVAAAEKRPSSIIVYPDSALRVYDRSGALLSDSLDAYLEQTGDTTLPVLFLSDAPAAQAVKDWITAQNLMDVSVLADCANAALVEEIAAACTGVRGAIRYTFQDLDADGDGSLTGKELWRAASLTNASHAKIALLDAQSASLEHIRFLQRRLITVWAETPADPRAVYSMVTAGPNGIVTTAPGAVIAAMESLDEGIIMARPTYITGHRGQPGDTTENTLSSAKHAYVSGANAIENDVYLTTDGVLVIDHDGTTGRLYNQNLTVERCTWAELQALSFKNPVNLEDGEGMATLEQFFTEFKGKDVVHFIEIKSSQTAIVAAVKALAEQLDVVEQCVVITFNANIRDEMARTWPEMSCGYLTGFSDQGSANANIQSVALSVWKDNNTFNPSYGGGSAAFVQAMRDAEYRGITFWPWTVRDQGLMDTYMKQGINGDTTDYSMWASKYALCVTQSDLSAKAGSRVALSPVVTTQDGTVLAAPVVELKVLSGTAPVQNEDGTYTLAAGETLALLRYTCPFNSGGGYDVYSNAFTLTGTTQDGGHDGGDAAASSGSAELSRYPVSIPSNVTGGLVTVHPERAAMGDKVTLTVTPGEGYALDQLSAAAQNGRALSLSDAGGGRYTFTMPAGAVTVSVSFVPTGETPASVPAPSFADVPSGAWYEQAVSGVWARGLMQGTSGGAFSPSLPMTRAMLWTVLARLDGQSFSGGEPWYAAARLWAMENAVSDGANPDGPITREQLAAMLFRYAGSHGQNTAARAGLETFADGGAVSAFAEASVMWAVSSGILTGKPGSTLDPQGTATRAEVAVLLMRFLAPQA</sequence>
<dbReference type="InterPro" id="IPR044060">
    <property type="entry name" value="Bacterial_rp_domain"/>
</dbReference>
<dbReference type="InterPro" id="IPR017946">
    <property type="entry name" value="PLC-like_Pdiesterase_TIM-brl"/>
</dbReference>
<dbReference type="Pfam" id="PF13385">
    <property type="entry name" value="Laminin_G_3"/>
    <property type="match status" value="1"/>
</dbReference>
<dbReference type="SUPFAM" id="SSF51695">
    <property type="entry name" value="PLC-like phosphodiesterases"/>
    <property type="match status" value="1"/>
</dbReference>
<dbReference type="PANTHER" id="PTHR46211">
    <property type="entry name" value="GLYCEROPHOSPHORYL DIESTER PHOSPHODIESTERASE"/>
    <property type="match status" value="1"/>
</dbReference>
<dbReference type="InterPro" id="IPR013320">
    <property type="entry name" value="ConA-like_dom_sf"/>
</dbReference>
<evidence type="ECO:0000259" key="4">
    <source>
        <dbReference type="PROSITE" id="PS51704"/>
    </source>
</evidence>
<reference evidence="5" key="1">
    <citation type="submission" date="2020-08" db="EMBL/GenBank/DDBJ databases">
        <title>Genome public.</title>
        <authorList>
            <person name="Liu C."/>
            <person name="Sun Q."/>
        </authorList>
    </citation>
    <scope>NUCLEOTIDE SEQUENCE</scope>
    <source>
        <strain evidence="5">NSJ-51</strain>
    </source>
</reference>
<dbReference type="PROSITE" id="PS51704">
    <property type="entry name" value="GP_PDE"/>
    <property type="match status" value="1"/>
</dbReference>
<evidence type="ECO:0000313" key="6">
    <source>
        <dbReference type="Proteomes" id="UP000661435"/>
    </source>
</evidence>
<organism evidence="5 6">
    <name type="scientific">Lawsonibacter hominis</name>
    <dbReference type="NCBI Taxonomy" id="2763053"/>
    <lineage>
        <taxon>Bacteria</taxon>
        <taxon>Bacillati</taxon>
        <taxon>Bacillota</taxon>
        <taxon>Clostridia</taxon>
        <taxon>Eubacteriales</taxon>
        <taxon>Oscillospiraceae</taxon>
        <taxon>Lawsonibacter</taxon>
    </lineage>
</organism>
<evidence type="ECO:0000259" key="2">
    <source>
        <dbReference type="PROSITE" id="PS50222"/>
    </source>
</evidence>
<dbReference type="InterPro" id="IPR002048">
    <property type="entry name" value="EF_hand_dom"/>
</dbReference>
<name>A0A8J6MEL9_9FIRM</name>
<feature type="domain" description="SLH" evidence="3">
    <location>
        <begin position="1153"/>
        <end position="1262"/>
    </location>
</feature>
<feature type="domain" description="GP-PDE" evidence="4">
    <location>
        <begin position="713"/>
        <end position="955"/>
    </location>
</feature>
<keyword evidence="1" id="KW-0677">Repeat</keyword>
<dbReference type="GO" id="GO:0006629">
    <property type="term" value="P:lipid metabolic process"/>
    <property type="evidence" value="ECO:0007669"/>
    <property type="project" value="InterPro"/>
</dbReference>
<feature type="domain" description="EF-hand" evidence="2">
    <location>
        <begin position="604"/>
        <end position="639"/>
    </location>
</feature>
<dbReference type="EMBL" id="JACOPP010000004">
    <property type="protein sequence ID" value="MBC5733098.1"/>
    <property type="molecule type" value="Genomic_DNA"/>
</dbReference>
<evidence type="ECO:0000313" key="5">
    <source>
        <dbReference type="EMBL" id="MBC5733098.1"/>
    </source>
</evidence>
<dbReference type="Gene3D" id="2.60.120.200">
    <property type="match status" value="1"/>
</dbReference>
<dbReference type="InterPro" id="IPR001119">
    <property type="entry name" value="SLH_dom"/>
</dbReference>
<dbReference type="SUPFAM" id="SSF49899">
    <property type="entry name" value="Concanavalin A-like lectins/glucanases"/>
    <property type="match status" value="1"/>
</dbReference>
<dbReference type="Pfam" id="PF00395">
    <property type="entry name" value="SLH"/>
    <property type="match status" value="2"/>
</dbReference>
<dbReference type="PROSITE" id="PS50222">
    <property type="entry name" value="EF_HAND_2"/>
    <property type="match status" value="1"/>
</dbReference>
<dbReference type="InterPro" id="IPR030395">
    <property type="entry name" value="GP_PDE_dom"/>
</dbReference>
<dbReference type="PROSITE" id="PS51272">
    <property type="entry name" value="SLH"/>
    <property type="match status" value="2"/>
</dbReference>
<comment type="caution">
    <text evidence="5">The sequence shown here is derived from an EMBL/GenBank/DDBJ whole genome shotgun (WGS) entry which is preliminary data.</text>
</comment>
<dbReference type="RefSeq" id="WP_186906988.1">
    <property type="nucleotide sequence ID" value="NZ_JACOPP010000004.1"/>
</dbReference>
<gene>
    <name evidence="5" type="ORF">H8S57_05075</name>
</gene>
<evidence type="ECO:0000256" key="1">
    <source>
        <dbReference type="ARBA" id="ARBA00022737"/>
    </source>
</evidence>
<dbReference type="PROSITE" id="PS00018">
    <property type="entry name" value="EF_HAND_1"/>
    <property type="match status" value="1"/>
</dbReference>
<dbReference type="GO" id="GO:0005509">
    <property type="term" value="F:calcium ion binding"/>
    <property type="evidence" value="ECO:0007669"/>
    <property type="project" value="InterPro"/>
</dbReference>